<keyword evidence="2" id="KW-0393">Immunoglobulin domain</keyword>
<dbReference type="PROSITE" id="PS00290">
    <property type="entry name" value="IG_MHC"/>
    <property type="match status" value="1"/>
</dbReference>
<keyword evidence="3" id="KW-0812">Transmembrane</keyword>
<evidence type="ECO:0000259" key="5">
    <source>
        <dbReference type="PROSITE" id="PS50835"/>
    </source>
</evidence>
<dbReference type="PANTHER" id="PTHR16675">
    <property type="entry name" value="MHC CLASS I-RELATED"/>
    <property type="match status" value="1"/>
</dbReference>
<dbReference type="InterPro" id="IPR011161">
    <property type="entry name" value="MHC_I-like_Ag-recog"/>
</dbReference>
<dbReference type="Gene3D" id="3.30.500.10">
    <property type="entry name" value="MHC class I-like antigen recognition-like"/>
    <property type="match status" value="1"/>
</dbReference>
<name>A0A9D3MB97_ANGAN</name>
<dbReference type="InterPro" id="IPR036179">
    <property type="entry name" value="Ig-like_dom_sf"/>
</dbReference>
<keyword evidence="1" id="KW-0325">Glycoprotein</keyword>
<dbReference type="Gene3D" id="2.60.40.10">
    <property type="entry name" value="Immunoglobulins"/>
    <property type="match status" value="1"/>
</dbReference>
<evidence type="ECO:0000256" key="3">
    <source>
        <dbReference type="SAM" id="Phobius"/>
    </source>
</evidence>
<protein>
    <recommendedName>
        <fullName evidence="5">Ig-like domain-containing protein</fullName>
    </recommendedName>
</protein>
<dbReference type="InterPro" id="IPR007110">
    <property type="entry name" value="Ig-like_dom"/>
</dbReference>
<dbReference type="SUPFAM" id="SSF48726">
    <property type="entry name" value="Immunoglobulin"/>
    <property type="match status" value="1"/>
</dbReference>
<dbReference type="Pfam" id="PF00129">
    <property type="entry name" value="MHC_I"/>
    <property type="match status" value="1"/>
</dbReference>
<feature type="signal peptide" evidence="4">
    <location>
        <begin position="1"/>
        <end position="19"/>
    </location>
</feature>
<dbReference type="InterPro" id="IPR050208">
    <property type="entry name" value="MHC_class-I_related"/>
</dbReference>
<feature type="domain" description="Ig-like" evidence="5">
    <location>
        <begin position="182"/>
        <end position="287"/>
    </location>
</feature>
<dbReference type="InterPro" id="IPR013783">
    <property type="entry name" value="Ig-like_fold"/>
</dbReference>
<keyword evidence="4" id="KW-0732">Signal</keyword>
<evidence type="ECO:0000313" key="6">
    <source>
        <dbReference type="EMBL" id="KAG5842453.1"/>
    </source>
</evidence>
<reference evidence="6" key="1">
    <citation type="submission" date="2021-01" db="EMBL/GenBank/DDBJ databases">
        <title>A chromosome-scale assembly of European eel, Anguilla anguilla.</title>
        <authorList>
            <person name="Henkel C."/>
            <person name="Jong-Raadsen S.A."/>
            <person name="Dufour S."/>
            <person name="Weltzien F.-A."/>
            <person name="Palstra A.P."/>
            <person name="Pelster B."/>
            <person name="Spaink H.P."/>
            <person name="Van Den Thillart G.E."/>
            <person name="Jansen H."/>
            <person name="Zahm M."/>
            <person name="Klopp C."/>
            <person name="Cedric C."/>
            <person name="Louis A."/>
            <person name="Berthelot C."/>
            <person name="Parey E."/>
            <person name="Roest Crollius H."/>
            <person name="Montfort J."/>
            <person name="Robinson-Rechavi M."/>
            <person name="Bucao C."/>
            <person name="Bouchez O."/>
            <person name="Gislard M."/>
            <person name="Lluch J."/>
            <person name="Milhes M."/>
            <person name="Lampietro C."/>
            <person name="Lopez Roques C."/>
            <person name="Donnadieu C."/>
            <person name="Braasch I."/>
            <person name="Desvignes T."/>
            <person name="Postlethwait J."/>
            <person name="Bobe J."/>
            <person name="Guiguen Y."/>
            <person name="Dirks R."/>
        </authorList>
    </citation>
    <scope>NUCLEOTIDE SEQUENCE</scope>
    <source>
        <strain evidence="6">Tag_6206</strain>
        <tissue evidence="6">Liver</tissue>
    </source>
</reference>
<evidence type="ECO:0000313" key="7">
    <source>
        <dbReference type="Proteomes" id="UP001044222"/>
    </source>
</evidence>
<keyword evidence="3" id="KW-0472">Membrane</keyword>
<dbReference type="PROSITE" id="PS50835">
    <property type="entry name" value="IG_LIKE"/>
    <property type="match status" value="1"/>
</dbReference>
<dbReference type="SUPFAM" id="SSF54452">
    <property type="entry name" value="MHC antigen-recognition domain"/>
    <property type="match status" value="1"/>
</dbReference>
<keyword evidence="3" id="KW-1133">Transmembrane helix</keyword>
<dbReference type="InterPro" id="IPR003006">
    <property type="entry name" value="Ig/MHC_CS"/>
</dbReference>
<dbReference type="GO" id="GO:0009897">
    <property type="term" value="C:external side of plasma membrane"/>
    <property type="evidence" value="ECO:0007669"/>
    <property type="project" value="TreeGrafter"/>
</dbReference>
<feature type="transmembrane region" description="Helical" evidence="3">
    <location>
        <begin position="300"/>
        <end position="320"/>
    </location>
</feature>
<keyword evidence="7" id="KW-1185">Reference proteome</keyword>
<proteinExistence type="predicted"/>
<dbReference type="Pfam" id="PF07654">
    <property type="entry name" value="C1-set"/>
    <property type="match status" value="1"/>
</dbReference>
<dbReference type="InterPro" id="IPR037055">
    <property type="entry name" value="MHC_I-like_Ag-recog_sf"/>
</dbReference>
<dbReference type="Proteomes" id="UP001044222">
    <property type="component" value="Chromosome 9"/>
</dbReference>
<dbReference type="AlphaFoldDB" id="A0A9D3MB97"/>
<sequence>MEVPKVFVLLTWILAVLEASDYTGNHSLVIFVTFAPGHRFLPEYTSYGMLDDLKVFHYQSNSMALSSPLKHHGSLSSVWKALEDCTIFKTGFFKRFVRDANTTLGVNVPILQLIYGCKLDEAGNQRGLYHFSVGGEHSLTLDQESVSWNTYHPQAMGYKDILDGFKIWNRNNLMYIKQDCVPRLKKFYEHSKAIINRKERPEVAIRSRSGSGLVLVCLVTGFYPREISVNWERDGETVSENMLSTDVLPNHDFTYQVQKSVDVPADDQRKYTCRVDHSSLPEPLRVQWDPSSAGLSSKHIGLIVLPCVFVVLLIISVLIWRRRRQA</sequence>
<evidence type="ECO:0000256" key="1">
    <source>
        <dbReference type="ARBA" id="ARBA00023180"/>
    </source>
</evidence>
<evidence type="ECO:0000256" key="2">
    <source>
        <dbReference type="ARBA" id="ARBA00023319"/>
    </source>
</evidence>
<organism evidence="6 7">
    <name type="scientific">Anguilla anguilla</name>
    <name type="common">European freshwater eel</name>
    <name type="synonym">Muraena anguilla</name>
    <dbReference type="NCBI Taxonomy" id="7936"/>
    <lineage>
        <taxon>Eukaryota</taxon>
        <taxon>Metazoa</taxon>
        <taxon>Chordata</taxon>
        <taxon>Craniata</taxon>
        <taxon>Vertebrata</taxon>
        <taxon>Euteleostomi</taxon>
        <taxon>Actinopterygii</taxon>
        <taxon>Neopterygii</taxon>
        <taxon>Teleostei</taxon>
        <taxon>Anguilliformes</taxon>
        <taxon>Anguillidae</taxon>
        <taxon>Anguilla</taxon>
    </lineage>
</organism>
<dbReference type="GO" id="GO:0006955">
    <property type="term" value="P:immune response"/>
    <property type="evidence" value="ECO:0007669"/>
    <property type="project" value="TreeGrafter"/>
</dbReference>
<dbReference type="PANTHER" id="PTHR16675:SF235">
    <property type="entry name" value="SHKT DOMAIN-CONTAINING PROTEIN"/>
    <property type="match status" value="1"/>
</dbReference>
<dbReference type="InterPro" id="IPR003597">
    <property type="entry name" value="Ig_C1-set"/>
</dbReference>
<accession>A0A9D3MB97</accession>
<dbReference type="InterPro" id="IPR011162">
    <property type="entry name" value="MHC_I/II-like_Ag-recog"/>
</dbReference>
<dbReference type="GO" id="GO:0005615">
    <property type="term" value="C:extracellular space"/>
    <property type="evidence" value="ECO:0007669"/>
    <property type="project" value="TreeGrafter"/>
</dbReference>
<comment type="caution">
    <text evidence="6">The sequence shown here is derived from an EMBL/GenBank/DDBJ whole genome shotgun (WGS) entry which is preliminary data.</text>
</comment>
<evidence type="ECO:0000256" key="4">
    <source>
        <dbReference type="SAM" id="SignalP"/>
    </source>
</evidence>
<dbReference type="SMART" id="SM00407">
    <property type="entry name" value="IGc1"/>
    <property type="match status" value="1"/>
</dbReference>
<feature type="chain" id="PRO_5038876584" description="Ig-like domain-containing protein" evidence="4">
    <location>
        <begin position="20"/>
        <end position="326"/>
    </location>
</feature>
<dbReference type="EMBL" id="JAFIRN010000009">
    <property type="protein sequence ID" value="KAG5842453.1"/>
    <property type="molecule type" value="Genomic_DNA"/>
</dbReference>
<gene>
    <name evidence="6" type="ORF">ANANG_G00177800</name>
</gene>